<sequence>MQYINQRLLNELEQRVKQQEHTIQQLLRIVANLNKNVVQLSSEQKEKIQK</sequence>
<dbReference type="EMBL" id="BJYM01000007">
    <property type="protein sequence ID" value="GEN87160.1"/>
    <property type="molecule type" value="Genomic_DNA"/>
</dbReference>
<keyword evidence="3" id="KW-1185">Reference proteome</keyword>
<proteinExistence type="predicted"/>
<comment type="caution">
    <text evidence="2">The sequence shown here is derived from an EMBL/GenBank/DDBJ whole genome shotgun (WGS) entry which is preliminary data.</text>
</comment>
<evidence type="ECO:0000256" key="1">
    <source>
        <dbReference type="SAM" id="Coils"/>
    </source>
</evidence>
<keyword evidence="1" id="KW-0175">Coiled coil</keyword>
<gene>
    <name evidence="2" type="ORF">OSO01_18990</name>
</gene>
<protein>
    <submittedName>
        <fullName evidence="2">Uncharacterized protein</fullName>
    </submittedName>
</protein>
<dbReference type="RefSeq" id="WP_156984888.1">
    <property type="nucleotide sequence ID" value="NZ_BJYM01000007.1"/>
</dbReference>
<accession>A0A511ZIA1</accession>
<organism evidence="2 3">
    <name type="scientific">Oceanobacillus sojae</name>
    <dbReference type="NCBI Taxonomy" id="582851"/>
    <lineage>
        <taxon>Bacteria</taxon>
        <taxon>Bacillati</taxon>
        <taxon>Bacillota</taxon>
        <taxon>Bacilli</taxon>
        <taxon>Bacillales</taxon>
        <taxon>Bacillaceae</taxon>
        <taxon>Oceanobacillus</taxon>
    </lineage>
</organism>
<feature type="coiled-coil region" evidence="1">
    <location>
        <begin position="9"/>
        <end position="50"/>
    </location>
</feature>
<name>A0A511ZIA1_9BACI</name>
<dbReference type="AlphaFoldDB" id="A0A511ZIA1"/>
<reference evidence="2 3" key="1">
    <citation type="submission" date="2019-07" db="EMBL/GenBank/DDBJ databases">
        <title>Whole genome shotgun sequence of Oceanobacillus sojae NBRC 105379.</title>
        <authorList>
            <person name="Hosoyama A."/>
            <person name="Uohara A."/>
            <person name="Ohji S."/>
            <person name="Ichikawa N."/>
        </authorList>
    </citation>
    <scope>NUCLEOTIDE SEQUENCE [LARGE SCALE GENOMIC DNA]</scope>
    <source>
        <strain evidence="2 3">NBRC 105379</strain>
    </source>
</reference>
<dbReference type="Proteomes" id="UP000321558">
    <property type="component" value="Unassembled WGS sequence"/>
</dbReference>
<evidence type="ECO:0000313" key="3">
    <source>
        <dbReference type="Proteomes" id="UP000321558"/>
    </source>
</evidence>
<evidence type="ECO:0000313" key="2">
    <source>
        <dbReference type="EMBL" id="GEN87160.1"/>
    </source>
</evidence>